<gene>
    <name evidence="2" type="ORF">Vbra_5812</name>
</gene>
<dbReference type="PANTHER" id="PTHR35340:SF5">
    <property type="entry name" value="ASST-DOMAIN-CONTAINING PROTEIN"/>
    <property type="match status" value="1"/>
</dbReference>
<dbReference type="Gene3D" id="3.50.4.10">
    <property type="entry name" value="Hepatocyte Growth Factor"/>
    <property type="match status" value="1"/>
</dbReference>
<dbReference type="InterPro" id="IPR003609">
    <property type="entry name" value="Pan_app"/>
</dbReference>
<reference evidence="2 3" key="1">
    <citation type="submission" date="2014-11" db="EMBL/GenBank/DDBJ databases">
        <authorList>
            <person name="Zhu J."/>
            <person name="Qi W."/>
            <person name="Song R."/>
        </authorList>
    </citation>
    <scope>NUCLEOTIDE SEQUENCE [LARGE SCALE GENOMIC DNA]</scope>
</reference>
<feature type="domain" description="Apple" evidence="1">
    <location>
        <begin position="243"/>
        <end position="326"/>
    </location>
</feature>
<dbReference type="VEuPathDB" id="CryptoDB:Vbra_5812"/>
<dbReference type="SUPFAM" id="SSF57414">
    <property type="entry name" value="Hairpin loop containing domain-like"/>
    <property type="match status" value="1"/>
</dbReference>
<evidence type="ECO:0000313" key="2">
    <source>
        <dbReference type="EMBL" id="CEM12191.1"/>
    </source>
</evidence>
<name>A0A0G4FG97_VITBC</name>
<dbReference type="PROSITE" id="PS50948">
    <property type="entry name" value="PAN"/>
    <property type="match status" value="1"/>
</dbReference>
<dbReference type="Proteomes" id="UP000041254">
    <property type="component" value="Unassembled WGS sequence"/>
</dbReference>
<keyword evidence="3" id="KW-1185">Reference proteome</keyword>
<proteinExistence type="predicted"/>
<evidence type="ECO:0000259" key="1">
    <source>
        <dbReference type="PROSITE" id="PS50948"/>
    </source>
</evidence>
<dbReference type="Pfam" id="PF00024">
    <property type="entry name" value="PAN_1"/>
    <property type="match status" value="1"/>
</dbReference>
<sequence length="333" mass="37241">MFRAGTGRPSRALELQLDLENMTATKVWSFTHPTNLSSACCGGVQMVDNGKNEPPTVLIAWGWSGPFFTEVTYEEEPRIVREFEGFRAQRGHLHHWEGSSAERPRLLLCSDANTLAAEGLERWTVHFSFNGVTGITKWRLHIGADMIEVLLSRHLIERTKKAFEEIISLQELIDTMAARNVTLTTDRNTTDVALYVRVVPIKGDRELLRGSKALKVPMVVSSRDESSGAVTLSPPSQPVLCGCYQPDIGLRKHLARPKANRESTFIDMAAVEQCAESCVANAMCQMFFYFENTGECEVHETNYLDGEKLRMELHSVPGVVSGLKECLQHDELS</sequence>
<dbReference type="PANTHER" id="PTHR35340">
    <property type="entry name" value="PQQ ENZYME REPEAT PROTEIN-RELATED"/>
    <property type="match status" value="1"/>
</dbReference>
<dbReference type="AlphaFoldDB" id="A0A0G4FG97"/>
<dbReference type="OrthoDB" id="5427350at2759"/>
<dbReference type="InParanoid" id="A0A0G4FG97"/>
<dbReference type="InterPro" id="IPR053143">
    <property type="entry name" value="Arylsulfate_ST"/>
</dbReference>
<evidence type="ECO:0000313" key="3">
    <source>
        <dbReference type="Proteomes" id="UP000041254"/>
    </source>
</evidence>
<organism evidence="2 3">
    <name type="scientific">Vitrella brassicaformis (strain CCMP3155)</name>
    <dbReference type="NCBI Taxonomy" id="1169540"/>
    <lineage>
        <taxon>Eukaryota</taxon>
        <taxon>Sar</taxon>
        <taxon>Alveolata</taxon>
        <taxon>Colpodellida</taxon>
        <taxon>Vitrellaceae</taxon>
        <taxon>Vitrella</taxon>
    </lineage>
</organism>
<dbReference type="PhylomeDB" id="A0A0G4FG97"/>
<dbReference type="EMBL" id="CDMY01000435">
    <property type="protein sequence ID" value="CEM12191.1"/>
    <property type="molecule type" value="Genomic_DNA"/>
</dbReference>
<accession>A0A0G4FG97</accession>
<protein>
    <recommendedName>
        <fullName evidence="1">Apple domain-containing protein</fullName>
    </recommendedName>
</protein>